<dbReference type="KEGG" id="spaa:SPAPADRAFT_58805"/>
<proteinExistence type="predicted"/>
<dbReference type="AlphaFoldDB" id="G3AE49"/>
<dbReference type="Proteomes" id="UP000000709">
    <property type="component" value="Unassembled WGS sequence"/>
</dbReference>
<keyword evidence="2" id="KW-1185">Reference proteome</keyword>
<reference evidence="1 2" key="1">
    <citation type="journal article" date="2011" name="Proc. Natl. Acad. Sci. U.S.A.">
        <title>Comparative genomics of xylose-fermenting fungi for enhanced biofuel production.</title>
        <authorList>
            <person name="Wohlbach D.J."/>
            <person name="Kuo A."/>
            <person name="Sato T.K."/>
            <person name="Potts K.M."/>
            <person name="Salamov A.A."/>
            <person name="LaButti K.M."/>
            <person name="Sun H."/>
            <person name="Clum A."/>
            <person name="Pangilinan J.L."/>
            <person name="Lindquist E.A."/>
            <person name="Lucas S."/>
            <person name="Lapidus A."/>
            <person name="Jin M."/>
            <person name="Gunawan C."/>
            <person name="Balan V."/>
            <person name="Dale B.E."/>
            <person name="Jeffries T.W."/>
            <person name="Zinkel R."/>
            <person name="Barry K.W."/>
            <person name="Grigoriev I.V."/>
            <person name="Gasch A.P."/>
        </authorList>
    </citation>
    <scope>NUCLEOTIDE SEQUENCE [LARGE SCALE GENOMIC DNA]</scope>
    <source>
        <strain evidence="2">NRRL Y-27907 / 11-Y1</strain>
    </source>
</reference>
<gene>
    <name evidence="1" type="ORF">SPAPADRAFT_58805</name>
</gene>
<evidence type="ECO:0000313" key="2">
    <source>
        <dbReference type="Proteomes" id="UP000000709"/>
    </source>
</evidence>
<accession>G3AE49</accession>
<feature type="non-terminal residue" evidence="1">
    <location>
        <position position="63"/>
    </location>
</feature>
<dbReference type="GeneID" id="18872615"/>
<sequence length="63" mass="7496">MTLFEAKFKFFKRKSKSLTISWRRLKMNSFMSSTYIILKENVNQFKPKKYGLVISKAPQFGII</sequence>
<evidence type="ECO:0000313" key="1">
    <source>
        <dbReference type="EMBL" id="EGW35583.1"/>
    </source>
</evidence>
<protein>
    <submittedName>
        <fullName evidence="1">Uncharacterized protein</fullName>
    </submittedName>
</protein>
<organism evidence="2">
    <name type="scientific">Spathaspora passalidarum (strain NRRL Y-27907 / 11-Y1)</name>
    <dbReference type="NCBI Taxonomy" id="619300"/>
    <lineage>
        <taxon>Eukaryota</taxon>
        <taxon>Fungi</taxon>
        <taxon>Dikarya</taxon>
        <taxon>Ascomycota</taxon>
        <taxon>Saccharomycotina</taxon>
        <taxon>Pichiomycetes</taxon>
        <taxon>Debaryomycetaceae</taxon>
        <taxon>Spathaspora</taxon>
    </lineage>
</organism>
<dbReference type="InParanoid" id="G3AE49"/>
<name>G3AE49_SPAPN</name>
<dbReference type="EMBL" id="GL996499">
    <property type="protein sequence ID" value="EGW35583.1"/>
    <property type="molecule type" value="Genomic_DNA"/>
</dbReference>
<dbReference type="HOGENOM" id="CLU_2892253_0_0_1"/>
<dbReference type="RefSeq" id="XP_007372995.1">
    <property type="nucleotide sequence ID" value="XM_007372933.1"/>
</dbReference>